<reference evidence="2" key="1">
    <citation type="journal article" date="2019" name="Int. J. Syst. Evol. Microbiol.">
        <title>The Global Catalogue of Microorganisms (GCM) 10K type strain sequencing project: providing services to taxonomists for standard genome sequencing and annotation.</title>
        <authorList>
            <consortium name="The Broad Institute Genomics Platform"/>
            <consortium name="The Broad Institute Genome Sequencing Center for Infectious Disease"/>
            <person name="Wu L."/>
            <person name="Ma J."/>
        </authorList>
    </citation>
    <scope>NUCLEOTIDE SEQUENCE [LARGE SCALE GENOMIC DNA]</scope>
    <source>
        <strain evidence="2">CCM 2767</strain>
    </source>
</reference>
<protein>
    <submittedName>
        <fullName evidence="1">Uncharacterized protein</fullName>
    </submittedName>
</protein>
<evidence type="ECO:0000313" key="2">
    <source>
        <dbReference type="Proteomes" id="UP000642180"/>
    </source>
</evidence>
<dbReference type="Proteomes" id="UP000642180">
    <property type="component" value="Unassembled WGS sequence"/>
</dbReference>
<dbReference type="EMBL" id="BMDI01000002">
    <property type="protein sequence ID" value="GGI20632.1"/>
    <property type="molecule type" value="Genomic_DNA"/>
</dbReference>
<comment type="caution">
    <text evidence="1">The sequence shown here is derived from an EMBL/GenBank/DDBJ whole genome shotgun (WGS) entry which is preliminary data.</text>
</comment>
<dbReference type="RefSeq" id="WP_188381668.1">
    <property type="nucleotide sequence ID" value="NZ_BMDI01000002.1"/>
</dbReference>
<dbReference type="AlphaFoldDB" id="A0A8J3ASX2"/>
<accession>A0A8J3ASX2</accession>
<gene>
    <name evidence="1" type="ORF">GCM10008066_25000</name>
</gene>
<sequence length="196" mass="22787">MTSNADRWERFLDPDVVRPSLFMATMFVTTFEILQDCIVDRIRDFYINGFDQTGLIVGPDYQKNVASRSRSILYASLDWLKEYEVINDHDLETFEQLKKIRNQLAHQLFDVVTGQVESDHQAQFEVLFELLRKIEVWWVINVELATNPDYDNQEIDKEGIVPGAILSLQMLIQVATGNTELLEAWRKERVSRGTDA</sequence>
<name>A0A8J3ASX2_9BURK</name>
<evidence type="ECO:0000313" key="1">
    <source>
        <dbReference type="EMBL" id="GGI20632.1"/>
    </source>
</evidence>
<keyword evidence="2" id="KW-1185">Reference proteome</keyword>
<organism evidence="1 2">
    <name type="scientific">Oxalicibacterium faecigallinarum</name>
    <dbReference type="NCBI Taxonomy" id="573741"/>
    <lineage>
        <taxon>Bacteria</taxon>
        <taxon>Pseudomonadati</taxon>
        <taxon>Pseudomonadota</taxon>
        <taxon>Betaproteobacteria</taxon>
        <taxon>Burkholderiales</taxon>
        <taxon>Oxalobacteraceae</taxon>
        <taxon>Oxalicibacterium</taxon>
    </lineage>
</organism>
<proteinExistence type="predicted"/>